<dbReference type="InterPro" id="IPR057412">
    <property type="entry name" value="INTS4_C"/>
</dbReference>
<evidence type="ECO:0000313" key="3">
    <source>
        <dbReference type="EMBL" id="CAI5739055.1"/>
    </source>
</evidence>
<dbReference type="Proteomes" id="UP001162031">
    <property type="component" value="Unassembled WGS sequence"/>
</dbReference>
<dbReference type="Pfam" id="PF25458">
    <property type="entry name" value="INTS4_C"/>
    <property type="match status" value="1"/>
</dbReference>
<dbReference type="InterPro" id="IPR016024">
    <property type="entry name" value="ARM-type_fold"/>
</dbReference>
<comment type="caution">
    <text evidence="3">The sequence shown here is derived from an EMBL/GenBank/DDBJ whole genome shotgun (WGS) entry which is preliminary data.</text>
</comment>
<feature type="compositionally biased region" description="Basic and acidic residues" evidence="1">
    <location>
        <begin position="1"/>
        <end position="11"/>
    </location>
</feature>
<dbReference type="AlphaFoldDB" id="A0AAV0UQB8"/>
<organism evidence="3 4">
    <name type="scientific">Hyaloperonospora brassicae</name>
    <name type="common">Brassica downy mildew</name>
    <name type="synonym">Peronospora brassicae</name>
    <dbReference type="NCBI Taxonomy" id="162125"/>
    <lineage>
        <taxon>Eukaryota</taxon>
        <taxon>Sar</taxon>
        <taxon>Stramenopiles</taxon>
        <taxon>Oomycota</taxon>
        <taxon>Peronosporomycetes</taxon>
        <taxon>Peronosporales</taxon>
        <taxon>Peronosporaceae</taxon>
        <taxon>Hyaloperonospora</taxon>
    </lineage>
</organism>
<name>A0AAV0UQB8_HYABA</name>
<proteinExistence type="predicted"/>
<feature type="region of interest" description="Disordered" evidence="1">
    <location>
        <begin position="1"/>
        <end position="42"/>
    </location>
</feature>
<dbReference type="EMBL" id="CANTFL010001406">
    <property type="protein sequence ID" value="CAI5739055.1"/>
    <property type="molecule type" value="Genomic_DNA"/>
</dbReference>
<dbReference type="SUPFAM" id="SSF48371">
    <property type="entry name" value="ARM repeat"/>
    <property type="match status" value="1"/>
</dbReference>
<gene>
    <name evidence="3" type="ORF">HBR001_LOCUS7692</name>
</gene>
<accession>A0AAV0UQB8</accession>
<reference evidence="3" key="1">
    <citation type="submission" date="2022-12" db="EMBL/GenBank/DDBJ databases">
        <authorList>
            <person name="Webb A."/>
        </authorList>
    </citation>
    <scope>NUCLEOTIDE SEQUENCE</scope>
    <source>
        <strain evidence="3">Hp1</strain>
    </source>
</reference>
<evidence type="ECO:0000313" key="4">
    <source>
        <dbReference type="Proteomes" id="UP001162031"/>
    </source>
</evidence>
<protein>
    <recommendedName>
        <fullName evidence="2">Integrator complex subunit 4/Protein SIEL C-terminal Ig-like domain-containing protein</fullName>
    </recommendedName>
</protein>
<keyword evidence="4" id="KW-1185">Reference proteome</keyword>
<sequence>MSTTSKRERECTVSTLGSDSEAATADAECKRPRISHRSSGLPPDVFSTVQRPVFISGEQGLQTFPMAALDAIRTKLQITSDPHLQARLLLQYSSTASSPGCKTAAAIDFLFSFLQQHQTQSEAPNERKQTSKSGAIVVGATVRGLRQLLAVKDAVVEPMIQVDAMAEQLMQCMSVGEDFKLRRDMMCIVVDCLLLTKKYMQVEALLHACVQDHDSGLQVICLRGYLRLLDAGQDFFTAEKNLTTEMPDVIVGHFDRLAGVVQFAESDEVKVLAAQVLVALADLHPQHDVARSKTFPSLSAMKKLKTPLLLPEKVFFVLCMAGNDTSDMVRAEVARCLRRFMRVLASEVVEHAVTKSQINEVVEDSAPEDGEMDTRYMMSSGVLLSLLEDVDANVAAEASRTIATLGELAIAPDAGAGQWSVRALERAITAHFDVLPRVKVSSTVQLRQVAVNSLSRLLLCRQRLDTATDYPISSADMSCLVRSAMSCADGGNAVVVEALLVFQGCDLSSVWAVQCLIDFVIEIGTSPLIGHSLRNGDDNVSAGSRSDELLLNAVQALGKKCAKVLQTDVSLSDRVRQEACIQRNGKHRLLGRMCRALLGHAELTNGVAAGCVDKPKTTFVGPGLLFRQHWPSETSHVISQSSPSMCTGAVSAMKNLQVPPADENVAAFLKETQRLLSSSSADELDVTVRIVDILVRLRQDVLSFPDPLAAPALTTSKYVSMEAMLSTSPCVSSGRTVGSNEGMQDQKEGQAFAHLHFSIEMQRGCQEIIDVASEVYIKSFALCLLLRTELLQLIMLGRIGLVLALLQNASDSISVSDKLRWLAKETARLRFLAHDEQVQDDLWLPIQSLSGVGSVNDLKRTFVAIVRKAWPVSLINATAFRCALPTNGSSGRFQHLSTAHASILEPTTNASGKSEPREITANWPFQQRVRFLLANVRDVTRVFVKSVLPNGDVVHHHVPANCIRNRGLRKYSVEHTIRLTVAPFSDPTSFVVAVCISHPALPGSVKQNAAHECSAAGHEVFTEISAPVQVSIFHRTSLLSRPAAAKSSTGA</sequence>
<evidence type="ECO:0000259" key="2">
    <source>
        <dbReference type="Pfam" id="PF25458"/>
    </source>
</evidence>
<feature type="domain" description="Integrator complex subunit 4/Protein SIEL C-terminal Ig-like" evidence="2">
    <location>
        <begin position="903"/>
        <end position="1035"/>
    </location>
</feature>
<evidence type="ECO:0000256" key="1">
    <source>
        <dbReference type="SAM" id="MobiDB-lite"/>
    </source>
</evidence>